<feature type="region of interest" description="Disordered" evidence="3">
    <location>
        <begin position="298"/>
        <end position="330"/>
    </location>
</feature>
<dbReference type="InterPro" id="IPR001732">
    <property type="entry name" value="UDP-Glc/GDP-Man_DH_N"/>
</dbReference>
<dbReference type="Pfam" id="PF03721">
    <property type="entry name" value="UDPG_MGDP_dh_N"/>
    <property type="match status" value="1"/>
</dbReference>
<sequence length="433" mass="47477">MPYTHRRKSSIEIVPALRRVTPRGESIDLEKIEPCVCVVGVGFVGESLLREFGHVFKSIGFDISQKRVDELKPAFKGLPNVTLTADQEQLGRATHFLISVPTLLKEDRTVNLSHLISAVGMVLNYARPGAAIVLESSVCVGTTRQLFDAYKDTYHCGMSPERVDPGRVVPTAKAIPKLVSGLTPKALSLIQAVYGQVFDQVVPVSSPETAEMTKLFENCYRMINIAYVNEMADAARSHGVDPDEMIRAASSKPYGYTPFTPGLGVGGHCIPVNPFYLFANNKNLPVLEKATAQMWARPGSKARRFHRRTSSNSTSSSSASASTSANHHHRHAAAPPRILVVGLGFKPGQSVLSCSPGVAFAERLRKLGCSRLAFYDPLVQSDAVAWMEKLADEAWSPRYLEENFDAVAVCMRQEGVDFGVLDKLQRVTVQEFK</sequence>
<dbReference type="PANTHER" id="PTHR43491">
    <property type="entry name" value="UDP-N-ACETYL-D-MANNOSAMINE DEHYDROGENASE"/>
    <property type="match status" value="1"/>
</dbReference>
<accession>A0ABR1YXC4</accession>
<dbReference type="SUPFAM" id="SSF52413">
    <property type="entry name" value="UDP-glucose/GDP-mannose dehydrogenase C-terminal domain"/>
    <property type="match status" value="1"/>
</dbReference>
<evidence type="ECO:0000256" key="2">
    <source>
        <dbReference type="PIRNR" id="PIRNR000124"/>
    </source>
</evidence>
<dbReference type="InterPro" id="IPR008927">
    <property type="entry name" value="6-PGluconate_DH-like_C_sf"/>
</dbReference>
<dbReference type="Pfam" id="PF00984">
    <property type="entry name" value="UDPG_MGDP_dh"/>
    <property type="match status" value="1"/>
</dbReference>
<protein>
    <submittedName>
        <fullName evidence="6">UDP-N-acetyl-D-mannosamine 6-dehydrogenase</fullName>
    </submittedName>
</protein>
<dbReference type="EMBL" id="JBBWRZ010000003">
    <property type="protein sequence ID" value="KAK8240853.1"/>
    <property type="molecule type" value="Genomic_DNA"/>
</dbReference>
<dbReference type="InterPro" id="IPR017476">
    <property type="entry name" value="UDP-Glc/GDP-Man"/>
</dbReference>
<dbReference type="Gene3D" id="3.40.50.720">
    <property type="entry name" value="NAD(P)-binding Rossmann-like Domain"/>
    <property type="match status" value="2"/>
</dbReference>
<dbReference type="PIRSF" id="PIRSF500136">
    <property type="entry name" value="UDP_ManNAc_DH"/>
    <property type="match status" value="1"/>
</dbReference>
<dbReference type="SUPFAM" id="SSF48179">
    <property type="entry name" value="6-phosphogluconate dehydrogenase C-terminal domain-like"/>
    <property type="match status" value="1"/>
</dbReference>
<evidence type="ECO:0000256" key="1">
    <source>
        <dbReference type="ARBA" id="ARBA00006601"/>
    </source>
</evidence>
<reference evidence="6 7" key="1">
    <citation type="submission" date="2024-04" db="EMBL/GenBank/DDBJ databases">
        <title>Phyllosticta paracitricarpa is synonymous to the EU quarantine fungus P. citricarpa based on phylogenomic analyses.</title>
        <authorList>
            <consortium name="Lawrence Berkeley National Laboratory"/>
            <person name="Van Ingen-Buijs V.A."/>
            <person name="Van Westerhoven A.C."/>
            <person name="Haridas S."/>
            <person name="Skiadas P."/>
            <person name="Martin F."/>
            <person name="Groenewald J.Z."/>
            <person name="Crous P.W."/>
            <person name="Seidl M.F."/>
        </authorList>
    </citation>
    <scope>NUCLEOTIDE SEQUENCE [LARGE SCALE GENOMIC DNA]</scope>
    <source>
        <strain evidence="6 7">CBS 123374</strain>
    </source>
</reference>
<dbReference type="InterPro" id="IPR036220">
    <property type="entry name" value="UDP-Glc/GDP-Man_DH_C_sf"/>
</dbReference>
<name>A0ABR1YXC4_9PEZI</name>
<organism evidence="6 7">
    <name type="scientific">Phyllosticta capitalensis</name>
    <dbReference type="NCBI Taxonomy" id="121624"/>
    <lineage>
        <taxon>Eukaryota</taxon>
        <taxon>Fungi</taxon>
        <taxon>Dikarya</taxon>
        <taxon>Ascomycota</taxon>
        <taxon>Pezizomycotina</taxon>
        <taxon>Dothideomycetes</taxon>
        <taxon>Dothideomycetes incertae sedis</taxon>
        <taxon>Botryosphaeriales</taxon>
        <taxon>Phyllostictaceae</taxon>
        <taxon>Phyllosticta</taxon>
    </lineage>
</organism>
<dbReference type="InterPro" id="IPR028359">
    <property type="entry name" value="UDP_ManNAc/GlcNAc_DH"/>
</dbReference>
<feature type="compositionally biased region" description="Low complexity" evidence="3">
    <location>
        <begin position="310"/>
        <end position="325"/>
    </location>
</feature>
<dbReference type="InterPro" id="IPR036291">
    <property type="entry name" value="NAD(P)-bd_dom_sf"/>
</dbReference>
<proteinExistence type="inferred from homology"/>
<evidence type="ECO:0000259" key="5">
    <source>
        <dbReference type="Pfam" id="PF03721"/>
    </source>
</evidence>
<comment type="similarity">
    <text evidence="1 2">Belongs to the UDP-glucose/GDP-mannose dehydrogenase family.</text>
</comment>
<comment type="caution">
    <text evidence="6">The sequence shown here is derived from an EMBL/GenBank/DDBJ whole genome shotgun (WGS) entry which is preliminary data.</text>
</comment>
<dbReference type="InterPro" id="IPR014026">
    <property type="entry name" value="UDP-Glc/GDP-Man_DH_dimer"/>
</dbReference>
<gene>
    <name evidence="6" type="ORF">HDK90DRAFT_410396</name>
</gene>
<feature type="domain" description="UDP-glucose/GDP-mannose dehydrogenase dimerisation" evidence="4">
    <location>
        <begin position="208"/>
        <end position="284"/>
    </location>
</feature>
<dbReference type="PIRSF" id="PIRSF000124">
    <property type="entry name" value="UDPglc_GDPman_dh"/>
    <property type="match status" value="1"/>
</dbReference>
<dbReference type="NCBIfam" id="TIGR03026">
    <property type="entry name" value="NDP-sugDHase"/>
    <property type="match status" value="1"/>
</dbReference>
<evidence type="ECO:0000313" key="7">
    <source>
        <dbReference type="Proteomes" id="UP001492380"/>
    </source>
</evidence>
<feature type="compositionally biased region" description="Basic residues" evidence="3">
    <location>
        <begin position="300"/>
        <end position="309"/>
    </location>
</feature>
<dbReference type="PANTHER" id="PTHR43491:SF2">
    <property type="entry name" value="UDP-N-ACETYL-D-MANNOSAMINE DEHYDROGENASE"/>
    <property type="match status" value="1"/>
</dbReference>
<evidence type="ECO:0000313" key="6">
    <source>
        <dbReference type="EMBL" id="KAK8240853.1"/>
    </source>
</evidence>
<keyword evidence="7" id="KW-1185">Reference proteome</keyword>
<dbReference type="SUPFAM" id="SSF51735">
    <property type="entry name" value="NAD(P)-binding Rossmann-fold domains"/>
    <property type="match status" value="1"/>
</dbReference>
<evidence type="ECO:0000256" key="3">
    <source>
        <dbReference type="SAM" id="MobiDB-lite"/>
    </source>
</evidence>
<dbReference type="Proteomes" id="UP001492380">
    <property type="component" value="Unassembled WGS sequence"/>
</dbReference>
<feature type="domain" description="UDP-glucose/GDP-mannose dehydrogenase N-terminal" evidence="5">
    <location>
        <begin position="36"/>
        <end position="187"/>
    </location>
</feature>
<evidence type="ECO:0000259" key="4">
    <source>
        <dbReference type="Pfam" id="PF00984"/>
    </source>
</evidence>